<gene>
    <name evidence="1" type="ORF">PPSIR1_20824</name>
</gene>
<accession>A6GGT0</accession>
<dbReference type="OrthoDB" id="281267at2"/>
<name>A6GGT0_9BACT</name>
<sequence>MRAIEFTPIVRDYIERYERVGRRDAYLWRWAVRGLELTQLSLVPREWAEPLADTKLLAVILNVLVDDLADERGSEPLLSAALSIPFSAPGAARPEVPEELRAYFELIADLWGELERRCRALPGYADYRMLLEFDFRQVFNAMRYGLLLHWQPGLANPAEHELYPPHNMNMVVFGTMDLMAGSGLDAGEIGPLRGMLWRAQCMGQLSNMLVTWEREVPSRDFSSRVFALALAEGVVSADELLRLPGSAIIERIRGSNIEQRLLEQWLGLEAELRAVMGRLPSLDTQRYIEGLRSLLGMTLASRYHL</sequence>
<dbReference type="eggNOG" id="ENOG502ZGJD">
    <property type="taxonomic scope" value="Bacteria"/>
</dbReference>
<proteinExistence type="predicted"/>
<dbReference type="STRING" id="391625.PPSIR1_20824"/>
<keyword evidence="2" id="KW-1185">Reference proteome</keyword>
<dbReference type="RefSeq" id="WP_006975918.1">
    <property type="nucleotide sequence ID" value="NZ_ABCS01000110.1"/>
</dbReference>
<evidence type="ECO:0000313" key="2">
    <source>
        <dbReference type="Proteomes" id="UP000005801"/>
    </source>
</evidence>
<dbReference type="AlphaFoldDB" id="A6GGT0"/>
<dbReference type="InterPro" id="IPR008949">
    <property type="entry name" value="Isoprenoid_synthase_dom_sf"/>
</dbReference>
<organism evidence="1 2">
    <name type="scientific">Plesiocystis pacifica SIR-1</name>
    <dbReference type="NCBI Taxonomy" id="391625"/>
    <lineage>
        <taxon>Bacteria</taxon>
        <taxon>Pseudomonadati</taxon>
        <taxon>Myxococcota</taxon>
        <taxon>Polyangia</taxon>
        <taxon>Nannocystales</taxon>
        <taxon>Nannocystaceae</taxon>
        <taxon>Plesiocystis</taxon>
    </lineage>
</organism>
<dbReference type="Proteomes" id="UP000005801">
    <property type="component" value="Unassembled WGS sequence"/>
</dbReference>
<protein>
    <submittedName>
        <fullName evidence="1">Uncharacterized protein</fullName>
    </submittedName>
</protein>
<comment type="caution">
    <text evidence="1">The sequence shown here is derived from an EMBL/GenBank/DDBJ whole genome shotgun (WGS) entry which is preliminary data.</text>
</comment>
<reference evidence="1 2" key="1">
    <citation type="submission" date="2007-06" db="EMBL/GenBank/DDBJ databases">
        <authorList>
            <person name="Shimkets L."/>
            <person name="Ferriera S."/>
            <person name="Johnson J."/>
            <person name="Kravitz S."/>
            <person name="Beeson K."/>
            <person name="Sutton G."/>
            <person name="Rogers Y.-H."/>
            <person name="Friedman R."/>
            <person name="Frazier M."/>
            <person name="Venter J.C."/>
        </authorList>
    </citation>
    <scope>NUCLEOTIDE SEQUENCE [LARGE SCALE GENOMIC DNA]</scope>
    <source>
        <strain evidence="1 2">SIR-1</strain>
    </source>
</reference>
<dbReference type="EMBL" id="ABCS01000110">
    <property type="protein sequence ID" value="EDM74927.1"/>
    <property type="molecule type" value="Genomic_DNA"/>
</dbReference>
<evidence type="ECO:0000313" key="1">
    <source>
        <dbReference type="EMBL" id="EDM74927.1"/>
    </source>
</evidence>
<dbReference type="SUPFAM" id="SSF48576">
    <property type="entry name" value="Terpenoid synthases"/>
    <property type="match status" value="1"/>
</dbReference>